<feature type="region of interest" description="Disordered" evidence="1">
    <location>
        <begin position="1"/>
        <end position="60"/>
    </location>
</feature>
<name>A0A2A2L6A2_9BILA</name>
<protein>
    <submittedName>
        <fullName evidence="2">Uncharacterized protein</fullName>
    </submittedName>
</protein>
<dbReference type="OrthoDB" id="5869668at2759"/>
<accession>A0A2A2L6A2</accession>
<dbReference type="Proteomes" id="UP000218231">
    <property type="component" value="Unassembled WGS sequence"/>
</dbReference>
<dbReference type="EMBL" id="LIAE01007125">
    <property type="protein sequence ID" value="PAV81801.1"/>
    <property type="molecule type" value="Genomic_DNA"/>
</dbReference>
<evidence type="ECO:0000256" key="1">
    <source>
        <dbReference type="SAM" id="MobiDB-lite"/>
    </source>
</evidence>
<feature type="region of interest" description="Disordered" evidence="1">
    <location>
        <begin position="76"/>
        <end position="116"/>
    </location>
</feature>
<organism evidence="2 3">
    <name type="scientific">Diploscapter pachys</name>
    <dbReference type="NCBI Taxonomy" id="2018661"/>
    <lineage>
        <taxon>Eukaryota</taxon>
        <taxon>Metazoa</taxon>
        <taxon>Ecdysozoa</taxon>
        <taxon>Nematoda</taxon>
        <taxon>Chromadorea</taxon>
        <taxon>Rhabditida</taxon>
        <taxon>Rhabditina</taxon>
        <taxon>Rhabditomorpha</taxon>
        <taxon>Rhabditoidea</taxon>
        <taxon>Rhabditidae</taxon>
        <taxon>Diploscapter</taxon>
    </lineage>
</organism>
<proteinExistence type="predicted"/>
<reference evidence="2 3" key="1">
    <citation type="journal article" date="2017" name="Curr. Biol.">
        <title>Genome architecture and evolution of a unichromosomal asexual nematode.</title>
        <authorList>
            <person name="Fradin H."/>
            <person name="Zegar C."/>
            <person name="Gutwein M."/>
            <person name="Lucas J."/>
            <person name="Kovtun M."/>
            <person name="Corcoran D."/>
            <person name="Baugh L.R."/>
            <person name="Kiontke K."/>
            <person name="Gunsalus K."/>
            <person name="Fitch D.H."/>
            <person name="Piano F."/>
        </authorList>
    </citation>
    <scope>NUCLEOTIDE SEQUENCE [LARGE SCALE GENOMIC DNA]</scope>
    <source>
        <strain evidence="2">PF1309</strain>
    </source>
</reference>
<feature type="compositionally biased region" description="Low complexity" evidence="1">
    <location>
        <begin position="1"/>
        <end position="17"/>
    </location>
</feature>
<feature type="compositionally biased region" description="Low complexity" evidence="1">
    <location>
        <begin position="28"/>
        <end position="39"/>
    </location>
</feature>
<dbReference type="STRING" id="2018661.A0A2A2L6A2"/>
<comment type="caution">
    <text evidence="2">The sequence shown here is derived from an EMBL/GenBank/DDBJ whole genome shotgun (WGS) entry which is preliminary data.</text>
</comment>
<feature type="compositionally biased region" description="Basic and acidic residues" evidence="1">
    <location>
        <begin position="91"/>
        <end position="116"/>
    </location>
</feature>
<keyword evidence="3" id="KW-1185">Reference proteome</keyword>
<gene>
    <name evidence="2" type="ORF">WR25_10158</name>
</gene>
<sequence>MSARNSVVSLSSTGSNSRIETKLAENHTSSARAPPSTASQEGAMLPSSSSKDDILSTSSDEIENIAMRTLDNLEERKSIVSVKSNETSVDSIDKEKIPDDKKKDVEKADGGKGGEPEKGFKYLNIILYSYQERAVITSHLTKPTAIANFKDAVR</sequence>
<evidence type="ECO:0000313" key="2">
    <source>
        <dbReference type="EMBL" id="PAV81801.1"/>
    </source>
</evidence>
<dbReference type="AlphaFoldDB" id="A0A2A2L6A2"/>
<evidence type="ECO:0000313" key="3">
    <source>
        <dbReference type="Proteomes" id="UP000218231"/>
    </source>
</evidence>